<comment type="caution">
    <text evidence="8">The sequence shown here is derived from an EMBL/GenBank/DDBJ whole genome shotgun (WGS) entry which is preliminary data.</text>
</comment>
<comment type="subcellular location">
    <subcellularLocation>
        <location evidence="1 7">Cell membrane</location>
        <topology evidence="1 7">Multi-pass membrane protein</topology>
    </subcellularLocation>
</comment>
<dbReference type="Pfam" id="PF01914">
    <property type="entry name" value="MarC"/>
    <property type="match status" value="1"/>
</dbReference>
<evidence type="ECO:0000313" key="8">
    <source>
        <dbReference type="EMBL" id="KSW12753.1"/>
    </source>
</evidence>
<keyword evidence="4 7" id="KW-0812">Transmembrane</keyword>
<evidence type="ECO:0000256" key="6">
    <source>
        <dbReference type="ARBA" id="ARBA00023136"/>
    </source>
</evidence>
<feature type="transmembrane region" description="Helical" evidence="7">
    <location>
        <begin position="137"/>
        <end position="157"/>
    </location>
</feature>
<gene>
    <name evidence="8" type="ORF">CF15_06190</name>
</gene>
<dbReference type="STRING" id="2309.CF15_06190"/>
<dbReference type="OrthoDB" id="10856at2157"/>
<feature type="transmembrane region" description="Helical" evidence="7">
    <location>
        <begin position="75"/>
        <end position="97"/>
    </location>
</feature>
<evidence type="ECO:0000256" key="3">
    <source>
        <dbReference type="ARBA" id="ARBA00022475"/>
    </source>
</evidence>
<feature type="transmembrane region" description="Helical" evidence="7">
    <location>
        <begin position="109"/>
        <end position="131"/>
    </location>
</feature>
<protein>
    <recommendedName>
        <fullName evidence="7">UPF0056 membrane protein</fullName>
    </recommendedName>
</protein>
<evidence type="ECO:0000256" key="2">
    <source>
        <dbReference type="ARBA" id="ARBA00009784"/>
    </source>
</evidence>
<proteinExistence type="inferred from homology"/>
<evidence type="ECO:0000256" key="7">
    <source>
        <dbReference type="RuleBase" id="RU362048"/>
    </source>
</evidence>
<dbReference type="AlphaFoldDB" id="A0A0V8RXI4"/>
<reference evidence="8 9" key="1">
    <citation type="submission" date="2015-11" db="EMBL/GenBank/DDBJ databases">
        <title>Genome sequence of Pyrodictium occultum PL-19, a marine hyperthermophilic archaeon isolated from Volcano, Italy.</title>
        <authorList>
            <person name="Utturkar S."/>
            <person name="Huber H."/>
            <person name="Leptihn S."/>
            <person name="Brown S."/>
            <person name="Stetter K.O."/>
            <person name="Podar M."/>
        </authorList>
    </citation>
    <scope>NUCLEOTIDE SEQUENCE [LARGE SCALE GENOMIC DNA]</scope>
    <source>
        <strain evidence="8 9">PL-19</strain>
    </source>
</reference>
<dbReference type="GO" id="GO:0005886">
    <property type="term" value="C:plasma membrane"/>
    <property type="evidence" value="ECO:0007669"/>
    <property type="project" value="UniProtKB-SubCell"/>
</dbReference>
<name>A0A0V8RXI4_PYROC</name>
<evidence type="ECO:0000313" key="9">
    <source>
        <dbReference type="Proteomes" id="UP000053352"/>
    </source>
</evidence>
<sequence>MVSLNALIRSLLVLFIAIDPLGNAPLFYGLTATLSDERRSTIIKKSCEVATLILIAFALGGDMLLYYFGLSLADFRISGGIILLIYGIAGIFGWTEATMLQRPEDAETIAIVPLATPLLAGPAAIATVLYVKAVYGILYAITAILVNTIITFITLINSDKLMKLLGSNGAIALSKIMSILLAAIAVAMIREGIIEAMNEAG</sequence>
<accession>A0A0V8RXI4</accession>
<dbReference type="InterPro" id="IPR002771">
    <property type="entry name" value="Multi_antbiot-R_MarC"/>
</dbReference>
<dbReference type="PANTHER" id="PTHR33508">
    <property type="entry name" value="UPF0056 MEMBRANE PROTEIN YHCE"/>
    <property type="match status" value="1"/>
</dbReference>
<dbReference type="NCBIfam" id="TIGR00427">
    <property type="entry name" value="NAAT family transporter"/>
    <property type="match status" value="1"/>
</dbReference>
<dbReference type="EMBL" id="LNTB01000001">
    <property type="protein sequence ID" value="KSW12753.1"/>
    <property type="molecule type" value="Genomic_DNA"/>
</dbReference>
<keyword evidence="9" id="KW-1185">Reference proteome</keyword>
<organism evidence="8 9">
    <name type="scientific">Pyrodictium occultum</name>
    <dbReference type="NCBI Taxonomy" id="2309"/>
    <lineage>
        <taxon>Archaea</taxon>
        <taxon>Thermoproteota</taxon>
        <taxon>Thermoprotei</taxon>
        <taxon>Desulfurococcales</taxon>
        <taxon>Pyrodictiaceae</taxon>
        <taxon>Pyrodictium</taxon>
    </lineage>
</organism>
<feature type="transmembrane region" description="Helical" evidence="7">
    <location>
        <begin position="169"/>
        <end position="189"/>
    </location>
</feature>
<feature type="transmembrane region" description="Helical" evidence="7">
    <location>
        <begin position="49"/>
        <end position="69"/>
    </location>
</feature>
<keyword evidence="5 7" id="KW-1133">Transmembrane helix</keyword>
<dbReference type="PANTHER" id="PTHR33508:SF1">
    <property type="entry name" value="UPF0056 MEMBRANE PROTEIN YHCE"/>
    <property type="match status" value="1"/>
</dbReference>
<keyword evidence="6 7" id="KW-0472">Membrane</keyword>
<comment type="similarity">
    <text evidence="2 7">Belongs to the UPF0056 (MarC) family.</text>
</comment>
<keyword evidence="3" id="KW-1003">Cell membrane</keyword>
<evidence type="ECO:0000256" key="4">
    <source>
        <dbReference type="ARBA" id="ARBA00022692"/>
    </source>
</evidence>
<evidence type="ECO:0000256" key="1">
    <source>
        <dbReference type="ARBA" id="ARBA00004651"/>
    </source>
</evidence>
<feature type="transmembrane region" description="Helical" evidence="7">
    <location>
        <begin position="6"/>
        <end position="28"/>
    </location>
</feature>
<evidence type="ECO:0000256" key="5">
    <source>
        <dbReference type="ARBA" id="ARBA00022989"/>
    </source>
</evidence>
<dbReference type="Proteomes" id="UP000053352">
    <property type="component" value="Unassembled WGS sequence"/>
</dbReference>